<keyword evidence="5" id="KW-1185">Reference proteome</keyword>
<dbReference type="RefSeq" id="XP_067823049.1">
    <property type="nucleotide sequence ID" value="XM_067962802.1"/>
</dbReference>
<keyword evidence="2" id="KW-0812">Transmembrane</keyword>
<dbReference type="EMBL" id="SHOA02000001">
    <property type="protein sequence ID" value="TDH73551.1"/>
    <property type="molecule type" value="Genomic_DNA"/>
</dbReference>
<comment type="similarity">
    <text evidence="1">Belongs to the thioredoxin family.</text>
</comment>
<dbReference type="GO" id="GO:0005829">
    <property type="term" value="C:cytosol"/>
    <property type="evidence" value="ECO:0007669"/>
    <property type="project" value="TreeGrafter"/>
</dbReference>
<feature type="domain" description="Thioredoxin" evidence="3">
    <location>
        <begin position="259"/>
        <end position="340"/>
    </location>
</feature>
<comment type="caution">
    <text evidence="4">The sequence shown here is derived from an EMBL/GenBank/DDBJ whole genome shotgun (WGS) entry which is preliminary data.</text>
</comment>
<proteinExistence type="inferred from homology"/>
<dbReference type="Gene3D" id="3.40.30.10">
    <property type="entry name" value="Glutaredoxin"/>
    <property type="match status" value="2"/>
</dbReference>
<dbReference type="InterPro" id="IPR010357">
    <property type="entry name" value="TXNDC17_dom"/>
</dbReference>
<keyword evidence="2" id="KW-0472">Membrane</keyword>
<dbReference type="Proteomes" id="UP000294530">
    <property type="component" value="Unassembled WGS sequence"/>
</dbReference>
<keyword evidence="2" id="KW-1133">Transmembrane helix</keyword>
<reference evidence="4 5" key="1">
    <citation type="journal article" date="2021" name="Genome Biol.">
        <title>AFLAP: assembly-free linkage analysis pipeline using k-mers from genome sequencing data.</title>
        <authorList>
            <person name="Fletcher K."/>
            <person name="Zhang L."/>
            <person name="Gil J."/>
            <person name="Han R."/>
            <person name="Cavanaugh K."/>
            <person name="Michelmore R."/>
        </authorList>
    </citation>
    <scope>NUCLEOTIDE SEQUENCE [LARGE SCALE GENOMIC DNA]</scope>
    <source>
        <strain evidence="4 5">SF5</strain>
    </source>
</reference>
<evidence type="ECO:0000256" key="1">
    <source>
        <dbReference type="ARBA" id="ARBA00008987"/>
    </source>
</evidence>
<organism evidence="4 5">
    <name type="scientific">Bremia lactucae</name>
    <name type="common">Lettuce downy mildew</name>
    <dbReference type="NCBI Taxonomy" id="4779"/>
    <lineage>
        <taxon>Eukaryota</taxon>
        <taxon>Sar</taxon>
        <taxon>Stramenopiles</taxon>
        <taxon>Oomycota</taxon>
        <taxon>Peronosporomycetes</taxon>
        <taxon>Peronosporales</taxon>
        <taxon>Peronosporaceae</taxon>
        <taxon>Bremia</taxon>
    </lineage>
</organism>
<dbReference type="PANTHER" id="PTHR12452:SF0">
    <property type="entry name" value="THIOREDOXIN DOMAIN-CONTAINING PROTEIN 17"/>
    <property type="match status" value="1"/>
</dbReference>
<evidence type="ECO:0000313" key="5">
    <source>
        <dbReference type="Proteomes" id="UP000294530"/>
    </source>
</evidence>
<feature type="domain" description="Thioredoxin" evidence="3">
    <location>
        <begin position="409"/>
        <end position="506"/>
    </location>
</feature>
<sequence length="529" mass="61340">MQNRRRGRNPCLWVRRHVWAIAITTLVLFYGVFMVQTTMWVRSFRAIAEEKLIEEAINDERTQLLNSAQMIVDEDTTYDINALDRIATEIEAPLGDKKVFRSRLNHSLKGLLMENPVENGSSTAKRSALEDSMEKNKSKLISFSRLNLKRMDTTAVTTLSPKTINNTTYHLYTDAKKLPMADEKRMQLNTQVPDARRSFANTIVNQTLPFIPLLKSRHFDMSRLVSTRINQLTFEERHDKVIGYNATLAYLASYTKPVNSSIEVFLFFTCSNRNGSINDWNPNCRIAREKVYAIFAKSPSTNRLVTIYAGPYCDWNHTNAFMEDKDLRLKALPTILRWDGGTPGALRSTWGVLVDTSILFDPIVRYLFRTLNAQDSIFRKSEVATKEIVTLEGYASFRAFTKGYVMKATMYPLYIMMISGRLPHNNRLWCPWCRQAELPVEYAFYAFAPPHAKLVLVETFDRQSEWHDPENPFKVDPQLAMKGVPWFYRIYPSQKGQLLTFERVKKKFYVHEDLQELFQDSTFVVKTKN</sequence>
<name>A0A976IKQ1_BRELC</name>
<dbReference type="OrthoDB" id="78947at2759"/>
<dbReference type="Pfam" id="PF06110">
    <property type="entry name" value="TXD17-like_Trx"/>
    <property type="match status" value="2"/>
</dbReference>
<dbReference type="InterPro" id="IPR045108">
    <property type="entry name" value="TXNDC17-like"/>
</dbReference>
<dbReference type="GeneID" id="94348473"/>
<feature type="transmembrane region" description="Helical" evidence="2">
    <location>
        <begin position="20"/>
        <end position="41"/>
    </location>
</feature>
<evidence type="ECO:0000256" key="2">
    <source>
        <dbReference type="SAM" id="Phobius"/>
    </source>
</evidence>
<evidence type="ECO:0000313" key="4">
    <source>
        <dbReference type="EMBL" id="TDH73551.1"/>
    </source>
</evidence>
<evidence type="ECO:0000259" key="3">
    <source>
        <dbReference type="Pfam" id="PF06110"/>
    </source>
</evidence>
<dbReference type="GO" id="GO:0047134">
    <property type="term" value="F:protein-disulfide reductase [NAD(P)H] activity"/>
    <property type="evidence" value="ECO:0007669"/>
    <property type="project" value="InterPro"/>
</dbReference>
<dbReference type="KEGG" id="blac:94348473"/>
<protein>
    <recommendedName>
        <fullName evidence="3">Thioredoxin domain-containing protein</fullName>
    </recommendedName>
</protein>
<gene>
    <name evidence="4" type="ORF">CCR75_004716</name>
</gene>
<dbReference type="PANTHER" id="PTHR12452">
    <property type="entry name" value="42-9-9 PROTEIN-RELATED"/>
    <property type="match status" value="1"/>
</dbReference>
<dbReference type="AlphaFoldDB" id="A0A976IKQ1"/>
<accession>A0A976IKQ1</accession>